<dbReference type="HAMAP" id="MF_01330">
    <property type="entry name" value="Ycf2"/>
    <property type="match status" value="1"/>
</dbReference>
<feature type="domain" description="AAA+ ATPase" evidence="11">
    <location>
        <begin position="1618"/>
        <end position="1803"/>
    </location>
</feature>
<dbReference type="InterPro" id="IPR056777">
    <property type="entry name" value="Ycf2_N"/>
</dbReference>
<evidence type="ECO:0000313" key="12">
    <source>
        <dbReference type="EMBL" id="QBC71556.1"/>
    </source>
</evidence>
<dbReference type="SUPFAM" id="SSF52540">
    <property type="entry name" value="P-loop containing nucleoside triphosphate hydrolases"/>
    <property type="match status" value="1"/>
</dbReference>
<dbReference type="GO" id="GO:0005524">
    <property type="term" value="F:ATP binding"/>
    <property type="evidence" value="ECO:0007669"/>
    <property type="project" value="UniProtKB-KW"/>
</dbReference>
<evidence type="ECO:0000256" key="9">
    <source>
        <dbReference type="HAMAP-Rule" id="MF_01330"/>
    </source>
</evidence>
<protein>
    <recommendedName>
        <fullName evidence="4 9">Protein Ycf2</fullName>
    </recommendedName>
</protein>
<comment type="similarity">
    <text evidence="3 9">Belongs to the Ycf2 family.</text>
</comment>
<sequence length="2277" mass="267617">MKGHQFKSWIFELREILREIKNSHYFLDSWTQFNSVGSFIHIFFHQERFIKLFDPRIWSILLSRNSQGSTSNRYFTIKGVVLFVVVVLIYRINNRNMVERKNLYLIGLLPIPMNSIGPRNDTLEKSFGSSNINRLIVSLLYLPKGKKISESCFLDPKESTWFLPITKKCIMPESNWGSRWWRNWIGKKRDSSCKISNETVAGIEISFKEKDIKYLEFLFVYYMDDPIRKDHDWELFDRLSLRKRRNIINLNSGQLFEILVKHWICYLMSAFREKIPIEVEGFFKQQGAGSTIQSNDIEHVSHLFSRNKWAISLQNCAQFHMWQFHQDLFVSWGKNPYESDFLRNISRENWIWLDNVWLVNKDRFFSKVRNVSSNIQYDSTRSSFVQVTDSSQLKGSSDQSRDRLDSISNADSEYHTLINKREIQQLKERSILRDPSFLQTEGTEIESDRFPKCLSGYSSMFRLFTEREKQMIIHLLPEEIEELLENPTRSIRSFFSGRWSELHLGSNPTERSTRDQKLLKKQQDVSFAPSRRSENKEMVNIFKIITYLQNTVSIHPISSDPGCDMVPKDEPDMDSSDKISFFNKNEFFYLFHLFHDRNRGGYTLHHDFESEERFQEMADLFTLSITEPDLVYHKGFAFSIDSYGLDQKQFLNEVFNSRDESKKKSLLVLPPIFYEENESFYRRIRKKWVRISCGNYLEDRKQKIVVFASNNKMEAVNQNQYRLIRNLIQIQYSTYGYIRNVLNRFFLMNRSDRSFEYGIQRDQIGNDTLNHRTIRKYTINQHLSNLKKSQKKWFDPLIFISRTERFMNRDPDAYRYKWFNGSKNFQEHLEYFVSEQKSRFQVVFDRLRINQYSIDWSEVIDKKDLSKSLRFFLSKSLLFLSKLLLFLSNSLPFFFVSFGNIPIHRSEIHIYELKGPNDQLYNPLLESIGLQIVHLKKLKAFLLDDHDTFQKSEFLINGGTILPFLFNKIPKWMIDSFHTRNNRGKSFDNTDSYFSMISHDQNNWLNPVKPFHRSSLISSFYKANRLRFLNNPHHFCFYCNKRFPFYMEKARINNYDFTYRQFLNILFIRNKIFSLCVGKKKHAFLERDTISPIESQVSNIFIPNDFPIRSDLFVRRTIYSIADISGTPLTEGQIVHFERTYCQPLSDMNLSDSERKNLHQYLNFNSNMGLIYTPCSEKYLPSEKRKKQSLCLKKCVEKGQMYRTFQRDSAFSTLSKWNLFQTYMPWFLTSTGYKYLNLIFLDTFSDLLPILSSSQKFVSIFHDIMHGSDISWRILQKKLCLPQWNLISEISSKCLHNLLLSEEMIHRNNESPLIWTHLGSPNVREFFYSILFLLLVAGYLVRTHLLFVFRASSELQTEFEKVKSLMIPSYMIELRKLLDRYPTSEPNSFWLKNLFLVALEQLGDSLEEIRGSASGGNMLLGGGPAYGVKSIRSKKKYLNINLIDIIDLISIIPNPINRITFSRNTGHLSHTSKEIYSLIRKRKRVNGDWIDDKIESWVASSDSIDDEEREFLVQFSTLTTEKRIDQILLSLTHSDHLSKNDSGYQMIEQPGAIYLRYLVDIHKKYLMNYEFNTSCLAERRVFLAHYQTITYSQTSCGANSFHFPSHGKPFSLRLALSPSRGILVIGSIGTGRSYLVKYLATNSYVPFITVFLNKFLDNKPKGFLIDDSDDIDANDDIDTSDDIDASDDIDRDLDTELELLTMMNALTMDMMPEIDQFYITLQFELAKAMSPCIIWIPNIHDLDVNESNYLSLGLLVNYLSRDCERWSTRNILVIASTHIPQKVDPALIAPNKLNTCIKIRRLLIPQQRKHFFTLSYTRGFHLEKKMFHTNGFGSITMGSNVRDLVALTNEALSISITQKKSIIDTNTIRSALHRQTWDLRSQVRSVQDHGILFYQIGRAVAQNVLLSNCPIDPISIYMKKKSCNEGDSYLYKWYFELGTSMKKLTILLYLLSCSAGSVAQDLWSLPGPDEKNGITSYGLVENDSDLVHGLLEVEGALVGSSRTEKDCSQFDNDRVTLLLRPELRNPLDMMQNGSCSILDHREIYEKYESELEEGEGALDPQQIEEDLFNHIVWAPRIWNPWGFLFDCIERPNELGFPYWARSFRGKRIIYDEEDELQENDSEFLQSGTMQYQTRDRSSKEQGFFRISQFIWDPADPLFFLFKDQPFVSVFSHREFFADEEMSKGLLTSQMDPPTSIYKRWFIKNTQEKHFELLINRQRWLRTNSSLSNGSFRSNTLSESYRYLSNLFLSNGTLLDQMTKTLLRKRWLFPDEIKIGFM</sequence>
<dbReference type="SMART" id="SM00382">
    <property type="entry name" value="AAA"/>
    <property type="match status" value="1"/>
</dbReference>
<keyword evidence="10" id="KW-0812">Transmembrane</keyword>
<dbReference type="CDD" id="cd19505">
    <property type="entry name" value="RecA-like_Ycf2"/>
    <property type="match status" value="1"/>
</dbReference>
<keyword evidence="5" id="KW-0150">Chloroplast</keyword>
<dbReference type="EMBL" id="MK397916">
    <property type="protein sequence ID" value="QBC71556.1"/>
    <property type="molecule type" value="Genomic_DNA"/>
</dbReference>
<evidence type="ECO:0000256" key="3">
    <source>
        <dbReference type="ARBA" id="ARBA00009361"/>
    </source>
</evidence>
<dbReference type="InterPro" id="IPR027417">
    <property type="entry name" value="P-loop_NTPase"/>
</dbReference>
<dbReference type="PANTHER" id="PTHR33078:SF92">
    <property type="entry name" value="PROTEIN YCF2"/>
    <property type="match status" value="1"/>
</dbReference>
<evidence type="ECO:0000256" key="6">
    <source>
        <dbReference type="ARBA" id="ARBA00022640"/>
    </source>
</evidence>
<dbReference type="Pfam" id="PF00004">
    <property type="entry name" value="AAA"/>
    <property type="match status" value="1"/>
</dbReference>
<comment type="subcellular location">
    <subcellularLocation>
        <location evidence="2 9">Plastid</location>
        <location evidence="2 9">Chloroplast stroma</location>
    </subcellularLocation>
</comment>
<dbReference type="Gene3D" id="3.40.50.300">
    <property type="entry name" value="P-loop containing nucleotide triphosphate hydrolases"/>
    <property type="match status" value="1"/>
</dbReference>
<accession>A0A411K2I0</accession>
<dbReference type="PANTHER" id="PTHR33078">
    <property type="entry name" value="PROTEIN YCF2-RELATED"/>
    <property type="match status" value="1"/>
</dbReference>
<dbReference type="InterPro" id="IPR003593">
    <property type="entry name" value="AAA+_ATPase"/>
</dbReference>
<geneLocation type="plastid" evidence="12"/>
<proteinExistence type="inferred from homology"/>
<evidence type="ECO:0000256" key="1">
    <source>
        <dbReference type="ARBA" id="ARBA00002329"/>
    </source>
</evidence>
<evidence type="ECO:0000256" key="4">
    <source>
        <dbReference type="ARBA" id="ARBA00018950"/>
    </source>
</evidence>
<keyword evidence="8 9" id="KW-0067">ATP-binding</keyword>
<evidence type="ECO:0000256" key="10">
    <source>
        <dbReference type="SAM" id="Phobius"/>
    </source>
</evidence>
<keyword evidence="6 12" id="KW-0934">Plastid</keyword>
<evidence type="ECO:0000259" key="11">
    <source>
        <dbReference type="SMART" id="SM00382"/>
    </source>
</evidence>
<dbReference type="GO" id="GO:0016887">
    <property type="term" value="F:ATP hydrolysis activity"/>
    <property type="evidence" value="ECO:0007669"/>
    <property type="project" value="InterPro"/>
</dbReference>
<evidence type="ECO:0000256" key="7">
    <source>
        <dbReference type="ARBA" id="ARBA00022741"/>
    </source>
</evidence>
<keyword evidence="10" id="KW-1133">Transmembrane helix</keyword>
<dbReference type="Pfam" id="PF05695">
    <property type="entry name" value="Ycf2"/>
    <property type="match status" value="1"/>
</dbReference>
<keyword evidence="7 9" id="KW-0547">Nucleotide-binding</keyword>
<organism evidence="12">
    <name type="scientific">Barbeuia madagascariensis</name>
    <dbReference type="NCBI Taxonomy" id="169262"/>
    <lineage>
        <taxon>Eukaryota</taxon>
        <taxon>Viridiplantae</taxon>
        <taxon>Streptophyta</taxon>
        <taxon>Embryophyta</taxon>
        <taxon>Tracheophyta</taxon>
        <taxon>Spermatophyta</taxon>
        <taxon>Magnoliopsida</taxon>
        <taxon>eudicotyledons</taxon>
        <taxon>Gunneridae</taxon>
        <taxon>Pentapetalae</taxon>
        <taxon>Caryophyllales</taxon>
        <taxon>Barbeuiaceae</taxon>
        <taxon>Barbeuia</taxon>
    </lineage>
</organism>
<evidence type="ECO:0000256" key="2">
    <source>
        <dbReference type="ARBA" id="ARBA00004470"/>
    </source>
</evidence>
<gene>
    <name evidence="9 12" type="primary">ycf2</name>
</gene>
<name>A0A411K2I0_9CARY</name>
<feature type="binding site" evidence="9">
    <location>
        <begin position="1626"/>
        <end position="1633"/>
    </location>
    <ligand>
        <name>ATP</name>
        <dbReference type="ChEBI" id="CHEBI:30616"/>
    </ligand>
</feature>
<comment type="function">
    <text evidence="1 9">Probable ATPase of unknown function. Its presence in a non-photosynthetic plant (Epifagus virginiana) and experiments in tobacco indicate that it has an essential function which is probably not related to photosynthesis.</text>
</comment>
<dbReference type="InterPro" id="IPR003959">
    <property type="entry name" value="ATPase_AAA_core"/>
</dbReference>
<evidence type="ECO:0000256" key="8">
    <source>
        <dbReference type="ARBA" id="ARBA00022840"/>
    </source>
</evidence>
<keyword evidence="10" id="KW-0472">Membrane</keyword>
<evidence type="ECO:0000256" key="5">
    <source>
        <dbReference type="ARBA" id="ARBA00022528"/>
    </source>
</evidence>
<feature type="transmembrane region" description="Helical" evidence="10">
    <location>
        <begin position="74"/>
        <end position="92"/>
    </location>
</feature>
<reference evidence="12" key="1">
    <citation type="journal article" date="2019" name="Mol. Phylogenet. Evol.">
        <title>Plastid phylogenomic insights into the evolution of Caryophyllales.</title>
        <authorList>
            <person name="Yao G."/>
            <person name="Jin J.J."/>
            <person name="Li H.T."/>
            <person name="Yang J.B."/>
            <person name="Shiva Mandala V."/>
            <person name="Croley M."/>
            <person name="Mostow R."/>
            <person name="Douglas N.A."/>
            <person name="Chase M.W."/>
            <person name="Christenhusz M.J."/>
            <person name="Soltis D.E."/>
            <person name="Soltis P.S."/>
            <person name="Smith S.A."/>
            <person name="Brockington S.F."/>
            <person name="Moore M.J."/>
            <person name="Yi T.S."/>
            <person name="Li D.Z."/>
        </authorList>
    </citation>
    <scope>NUCLEOTIDE SEQUENCE</scope>
</reference>
<dbReference type="InterPro" id="IPR008543">
    <property type="entry name" value="Uncharacterised_Ycf2"/>
</dbReference>
<dbReference type="GO" id="GO:0009570">
    <property type="term" value="C:chloroplast stroma"/>
    <property type="evidence" value="ECO:0007669"/>
    <property type="project" value="UniProtKB-SubCell"/>
</dbReference>